<name>A0A6C1TXT6_9CORY</name>
<dbReference type="Pfam" id="PF11255">
    <property type="entry name" value="DUF3054"/>
    <property type="match status" value="1"/>
</dbReference>
<keyword evidence="1" id="KW-0472">Membrane</keyword>
<dbReference type="InterPro" id="IPR021414">
    <property type="entry name" value="DUF3054"/>
</dbReference>
<organism evidence="2 3">
    <name type="scientific">Corynebacterium sanguinis</name>
    <dbReference type="NCBI Taxonomy" id="2594913"/>
    <lineage>
        <taxon>Bacteria</taxon>
        <taxon>Bacillati</taxon>
        <taxon>Actinomycetota</taxon>
        <taxon>Actinomycetes</taxon>
        <taxon>Mycobacteriales</taxon>
        <taxon>Corynebacteriaceae</taxon>
        <taxon>Corynebacterium</taxon>
    </lineage>
</organism>
<feature type="transmembrane region" description="Helical" evidence="1">
    <location>
        <begin position="39"/>
        <end position="57"/>
    </location>
</feature>
<sequence length="116" mass="13115">MSMIRTSYAIAADFVAIAAFALLARAAHQSEEMKFNFAGWLETFLPFAVGVALAWLITRKNRGWLIWLITLVVGLVIWAFYRDKLPHWSFVIVASSMSALLMLGWRGVVALAQKRR</sequence>
<dbReference type="OrthoDB" id="3698172at2"/>
<accession>A0A6C1TXT6</accession>
<comment type="caution">
    <text evidence="2">The sequence shown here is derived from an EMBL/GenBank/DDBJ whole genome shotgun (WGS) entry which is preliminary data.</text>
</comment>
<protein>
    <submittedName>
        <fullName evidence="2">DUF3054 domain-containing protein</fullName>
    </submittedName>
</protein>
<dbReference type="RefSeq" id="WP_144689829.1">
    <property type="nucleotide sequence ID" value="NZ_JALXWQ010000010.1"/>
</dbReference>
<dbReference type="Proteomes" id="UP000336646">
    <property type="component" value="Unassembled WGS sequence"/>
</dbReference>
<keyword evidence="1" id="KW-0812">Transmembrane</keyword>
<gene>
    <name evidence="2" type="ORF">EKI59_08735</name>
</gene>
<dbReference type="AlphaFoldDB" id="A0A6C1TXT6"/>
<feature type="transmembrane region" description="Helical" evidence="1">
    <location>
        <begin position="87"/>
        <end position="112"/>
    </location>
</feature>
<feature type="transmembrane region" description="Helical" evidence="1">
    <location>
        <begin position="64"/>
        <end position="81"/>
    </location>
</feature>
<evidence type="ECO:0000313" key="2">
    <source>
        <dbReference type="EMBL" id="TVS27465.1"/>
    </source>
</evidence>
<proteinExistence type="predicted"/>
<dbReference type="EMBL" id="RXIR01000019">
    <property type="protein sequence ID" value="TVS27465.1"/>
    <property type="molecule type" value="Genomic_DNA"/>
</dbReference>
<keyword evidence="1" id="KW-1133">Transmembrane helix</keyword>
<reference evidence="2 3" key="1">
    <citation type="submission" date="2018-12" db="EMBL/GenBank/DDBJ databases">
        <title>Corynebacterium sanguinis sp. nov., a clinically-associated and environmental corynebacterium.</title>
        <authorList>
            <person name="Gonzales-Siles L."/>
            <person name="Jaen-Luchoro D."/>
            <person name="Cardew S."/>
            <person name="Inganas E."/>
            <person name="Ohlen M."/>
            <person name="Jensie-Markopolous S."/>
            <person name="Pinyeiro-Iglesias B."/>
            <person name="Molin K."/>
            <person name="Skovbjerg S."/>
            <person name="Svensson-Stadler L."/>
            <person name="Funke G."/>
            <person name="Moore E.R.B."/>
        </authorList>
    </citation>
    <scope>NUCLEOTIDE SEQUENCE [LARGE SCALE GENOMIC DNA]</scope>
    <source>
        <strain evidence="2 3">58734</strain>
    </source>
</reference>
<evidence type="ECO:0000256" key="1">
    <source>
        <dbReference type="SAM" id="Phobius"/>
    </source>
</evidence>
<evidence type="ECO:0000313" key="3">
    <source>
        <dbReference type="Proteomes" id="UP000336646"/>
    </source>
</evidence>